<reference evidence="1" key="1">
    <citation type="journal article" date="2020" name="mSystems">
        <title>Genome- and Community-Level Interaction Insights into Carbon Utilization and Element Cycling Functions of Hydrothermarchaeota in Hydrothermal Sediment.</title>
        <authorList>
            <person name="Zhou Z."/>
            <person name="Liu Y."/>
            <person name="Xu W."/>
            <person name="Pan J."/>
            <person name="Luo Z.H."/>
            <person name="Li M."/>
        </authorList>
    </citation>
    <scope>NUCLEOTIDE SEQUENCE [LARGE SCALE GENOMIC DNA]</scope>
    <source>
        <strain evidence="1">SpSt-885</strain>
    </source>
</reference>
<protein>
    <submittedName>
        <fullName evidence="1">Uncharacterized protein</fullName>
    </submittedName>
</protein>
<sequence>MLVWVPKRLRQGKLEGTSPNEAYGDEAMKRYRNPKMYTEVFFSLDGDFKTMVDNLVSSMEVVLECSLDINSRPLFYPLFGIVEIEDPREAQIHGILPDETPVVYFDLRPVGNDRYNQIVGELSKVLSLPMSISAVSEEIERIYVNTRARESHRAFQRP</sequence>
<evidence type="ECO:0000313" key="1">
    <source>
        <dbReference type="EMBL" id="HGZ60338.1"/>
    </source>
</evidence>
<organism evidence="1">
    <name type="scientific">Fervidicoccus fontis</name>
    <dbReference type="NCBI Taxonomy" id="683846"/>
    <lineage>
        <taxon>Archaea</taxon>
        <taxon>Thermoproteota</taxon>
        <taxon>Thermoprotei</taxon>
        <taxon>Fervidicoccales</taxon>
        <taxon>Fervidicoccaceae</taxon>
        <taxon>Fervidicoccus</taxon>
    </lineage>
</organism>
<name>A0A7J3SMD4_9CREN</name>
<gene>
    <name evidence="1" type="ORF">ENW83_03935</name>
</gene>
<dbReference type="EMBL" id="DTLS01000112">
    <property type="protein sequence ID" value="HGZ60338.1"/>
    <property type="molecule type" value="Genomic_DNA"/>
</dbReference>
<proteinExistence type="predicted"/>
<comment type="caution">
    <text evidence="1">The sequence shown here is derived from an EMBL/GenBank/DDBJ whole genome shotgun (WGS) entry which is preliminary data.</text>
</comment>
<dbReference type="AlphaFoldDB" id="A0A7J3SMD4"/>
<accession>A0A7J3SMD4</accession>